<feature type="non-terminal residue" evidence="2">
    <location>
        <position position="816"/>
    </location>
</feature>
<organism evidence="2 3">
    <name type="scientific">Cystoisospora suis</name>
    <dbReference type="NCBI Taxonomy" id="483139"/>
    <lineage>
        <taxon>Eukaryota</taxon>
        <taxon>Sar</taxon>
        <taxon>Alveolata</taxon>
        <taxon>Apicomplexa</taxon>
        <taxon>Conoidasida</taxon>
        <taxon>Coccidia</taxon>
        <taxon>Eucoccidiorida</taxon>
        <taxon>Eimeriorina</taxon>
        <taxon>Sarcocystidae</taxon>
        <taxon>Cystoisospora</taxon>
    </lineage>
</organism>
<evidence type="ECO:0000256" key="1">
    <source>
        <dbReference type="SAM" id="MobiDB-lite"/>
    </source>
</evidence>
<comment type="caution">
    <text evidence="2">The sequence shown here is derived from an EMBL/GenBank/DDBJ whole genome shotgun (WGS) entry which is preliminary data.</text>
</comment>
<sequence>MPLPPLGGAVAYGTHVGFRSTALLHKKADIPDHPYYLSLSSSSLLSPSSSSSSSLKSFSKKSPDVSQEESSEGGVHSTLTTASCSPVTPPAFPLPSCSPPNSSSSTSSSSIASGSSALRPLCFTESHPYLLPFSSSNFSILSATSPLSSDLIYADDEVFLVSGLPSYTELALHEPSHSSSSESSISSSSFYPWNEDLSDKKRGVNKNRGEKKKSLSCSSSFSHRQFQETSLWVLCCPRKADLRSYLQKSSYSQEENRHREGFASFSGAQQKSLLLSPGCEGERSSPSFLIEGGGDTHSRVMPSLLGSPHTSQQQERNLFSFFFSSSSFSSQKNVVDDGDIVCAQSIHIRKSLKDLRTQLLDKRCRWKIIRANTLNKKRQDVSPSFNEDEDQKGSTSGVCTPQHKIRQEDSSSSCCDRKSLPIKLDEEILFQNCYTGRYLSLQISSSSSSSTSRKTPKFSSHVVMLPSPAFSVFPSSQDSKSSSFSESPQQRRDDSSSSSPPPHLRCEREMSFSSSALSSHHHSGWRISPSSVRTSPYWDRIYPCTLLGPSEIDDFLLKKETFRGFPLSYYMLSSHLLSSYKKAQERERGHSDRTAFSYGNRMNEEWFHLFFFSSSSSSFLLSLPPLSLSPYIDDPVSSHISIKKKDRRGASLLSPSPEKREKEEDEEGEDVFSSSSSLRGKASVRPSLSESWRQVDTDRIGENEWAVHRLSSDWGALTREVKERFVLEDLLFCLSGLDGTLMIPSLLPAALSLRLLLVFLELAERRSSSLPIPQGRSWGGEVAEAFCCAIKKILEEVGIKVGTWEGEIRRGKITLQ</sequence>
<feature type="region of interest" description="Disordered" evidence="1">
    <location>
        <begin position="46"/>
        <end position="80"/>
    </location>
</feature>
<feature type="region of interest" description="Disordered" evidence="1">
    <location>
        <begin position="473"/>
        <end position="505"/>
    </location>
</feature>
<dbReference type="EMBL" id="MIGC01002685">
    <property type="protein sequence ID" value="PHJ20584.1"/>
    <property type="molecule type" value="Genomic_DNA"/>
</dbReference>
<feature type="compositionally biased region" description="Low complexity" evidence="1">
    <location>
        <begin position="46"/>
        <end position="57"/>
    </location>
</feature>
<accession>A0A2C6KX38</accession>
<evidence type="ECO:0000313" key="3">
    <source>
        <dbReference type="Proteomes" id="UP000221165"/>
    </source>
</evidence>
<feature type="region of interest" description="Disordered" evidence="1">
    <location>
        <begin position="378"/>
        <end position="404"/>
    </location>
</feature>
<dbReference type="Proteomes" id="UP000221165">
    <property type="component" value="Unassembled WGS sequence"/>
</dbReference>
<dbReference type="GeneID" id="94428960"/>
<feature type="region of interest" description="Disordered" evidence="1">
    <location>
        <begin position="647"/>
        <end position="678"/>
    </location>
</feature>
<feature type="compositionally biased region" description="Low complexity" evidence="1">
    <location>
        <begin position="473"/>
        <end position="488"/>
    </location>
</feature>
<dbReference type="VEuPathDB" id="ToxoDB:CSUI_005577"/>
<reference evidence="2 3" key="1">
    <citation type="journal article" date="2017" name="Int. J. Parasitol.">
        <title>The genome of the protozoan parasite Cystoisospora suis and a reverse vaccinology approach to identify vaccine candidates.</title>
        <authorList>
            <person name="Palmieri N."/>
            <person name="Shrestha A."/>
            <person name="Ruttkowski B."/>
            <person name="Beck T."/>
            <person name="Vogl C."/>
            <person name="Tomley F."/>
            <person name="Blake D.P."/>
            <person name="Joachim A."/>
        </authorList>
    </citation>
    <scope>NUCLEOTIDE SEQUENCE [LARGE SCALE GENOMIC DNA]</scope>
    <source>
        <strain evidence="2 3">Wien I</strain>
    </source>
</reference>
<name>A0A2C6KX38_9APIC</name>
<gene>
    <name evidence="2" type="ORF">CSUI_005577</name>
</gene>
<keyword evidence="3" id="KW-1185">Reference proteome</keyword>
<proteinExistence type="predicted"/>
<dbReference type="AlphaFoldDB" id="A0A2C6KX38"/>
<evidence type="ECO:0000313" key="2">
    <source>
        <dbReference type="EMBL" id="PHJ20584.1"/>
    </source>
</evidence>
<protein>
    <submittedName>
        <fullName evidence="2">Spc97 spc98 family protein</fullName>
    </submittedName>
</protein>
<dbReference type="RefSeq" id="XP_067922271.1">
    <property type="nucleotide sequence ID" value="XM_068065749.1"/>
</dbReference>